<gene>
    <name evidence="2" type="ORF">DT99_08070</name>
</gene>
<organism evidence="2">
    <name type="scientific">Burkholderia cenocepacia</name>
    <dbReference type="NCBI Taxonomy" id="95486"/>
    <lineage>
        <taxon>Bacteria</taxon>
        <taxon>Pseudomonadati</taxon>
        <taxon>Pseudomonadota</taxon>
        <taxon>Betaproteobacteria</taxon>
        <taxon>Burkholderiales</taxon>
        <taxon>Burkholderiaceae</taxon>
        <taxon>Burkholderia</taxon>
        <taxon>Burkholderia cepacia complex</taxon>
    </lineage>
</organism>
<dbReference type="GO" id="GO:0005506">
    <property type="term" value="F:iron ion binding"/>
    <property type="evidence" value="ECO:0007669"/>
    <property type="project" value="InterPro"/>
</dbReference>
<comment type="caution">
    <text evidence="2">The sequence shown here is derived from an EMBL/GenBank/DDBJ whole genome shotgun (WGS) entry which is preliminary data.</text>
</comment>
<dbReference type="GO" id="GO:0016705">
    <property type="term" value="F:oxidoreductase activity, acting on paired donors, with incorporation or reduction of molecular oxygen"/>
    <property type="evidence" value="ECO:0007669"/>
    <property type="project" value="InterPro"/>
</dbReference>
<reference evidence="2" key="1">
    <citation type="submission" date="2014-04" db="EMBL/GenBank/DDBJ databases">
        <title>In planta biocontrol of soil-borne Fusarium wilt of banana through a plant endophytic bacterium, Burkholderia cenocepacia 869T2.</title>
        <authorList>
            <person name="Ho Y.-N."/>
            <person name="Chiang H.-M."/>
            <person name="Chao C.-P."/>
            <person name="Su C.-C."/>
            <person name="Hsu H.-F."/>
            <person name="Guo C.-T."/>
            <person name="Hsieh J.-L."/>
            <person name="Huang C.-C."/>
        </authorList>
    </citation>
    <scope>NUCLEOTIDE SEQUENCE [LARGE SCALE GENOMIC DNA]</scope>
    <source>
        <strain evidence="2">869T2</strain>
    </source>
</reference>
<comment type="similarity">
    <text evidence="1">Belongs to the cytochrome P450 family.</text>
</comment>
<evidence type="ECO:0000313" key="2">
    <source>
        <dbReference type="EMBL" id="KEA60037.1"/>
    </source>
</evidence>
<sequence>MTRSNMLRPIDDICMDVRQKLPSSIAGLPHINDVFAERKITRISADYHELFDLPHRMLRWGPDAILAFRYDDLRALGVNPVVGNFPAETFVRMGFTAMLGLPVPFEEAGNILRFQKNQFFTTEQSVHAAIKRIFAQPLMPKAMPQFQAMGERIASAIVDAVAGKGEIDLVGDFATALAMKFWGEVFGMTPDELSGLSDAMHKLVPLTAGLDHTEAGFRRLNDEGFPEYWRYLVPAIRRARESGQHMFLDRMATQFSALPADLGELPEDVDMFVACNMIDAFHALAGGVACTIHEMIADGDVYTSARQDETLGQQIVVEALRLNPQVPLITRHVHEDFEYEGMSIPRGSRVSLYWAAANRDPDAFVDPTKFLLNRGPNPPLTFGNGAQICPGRNIAQTMALAAIRVLTQPGVSVSLSGRIEWAGGEYAPATSPSRIPVIVTKK</sequence>
<dbReference type="InterPro" id="IPR036396">
    <property type="entry name" value="Cyt_P450_sf"/>
</dbReference>
<dbReference type="InterPro" id="IPR001128">
    <property type="entry name" value="Cyt_P450"/>
</dbReference>
<dbReference type="InterPro" id="IPR002397">
    <property type="entry name" value="Cyt_P450_B"/>
</dbReference>
<protein>
    <recommendedName>
        <fullName evidence="3">Cytochrome P450</fullName>
    </recommendedName>
</protein>
<dbReference type="PANTHER" id="PTHR46696">
    <property type="entry name" value="P450, PUTATIVE (EUROFUNG)-RELATED"/>
    <property type="match status" value="1"/>
</dbReference>
<dbReference type="CDD" id="cd00302">
    <property type="entry name" value="cytochrome_P450"/>
    <property type="match status" value="1"/>
</dbReference>
<dbReference type="OrthoDB" id="4168525at2"/>
<dbReference type="GO" id="GO:0020037">
    <property type="term" value="F:heme binding"/>
    <property type="evidence" value="ECO:0007669"/>
    <property type="project" value="InterPro"/>
</dbReference>
<evidence type="ECO:0000256" key="1">
    <source>
        <dbReference type="ARBA" id="ARBA00010617"/>
    </source>
</evidence>
<dbReference type="Pfam" id="PF00067">
    <property type="entry name" value="p450"/>
    <property type="match status" value="1"/>
</dbReference>
<dbReference type="PRINTS" id="PR00359">
    <property type="entry name" value="BP450"/>
</dbReference>
<proteinExistence type="inferred from homology"/>
<accession>A0A071MGP6</accession>
<dbReference type="AlphaFoldDB" id="A0A071MGP6"/>
<dbReference type="PANTHER" id="PTHR46696:SF1">
    <property type="entry name" value="CYTOCHROME P450 YJIB-RELATED"/>
    <property type="match status" value="1"/>
</dbReference>
<dbReference type="GO" id="GO:0004497">
    <property type="term" value="F:monooxygenase activity"/>
    <property type="evidence" value="ECO:0007669"/>
    <property type="project" value="InterPro"/>
</dbReference>
<evidence type="ECO:0008006" key="3">
    <source>
        <dbReference type="Google" id="ProtNLM"/>
    </source>
</evidence>
<name>A0A071MGP6_9BURK</name>
<dbReference type="SUPFAM" id="SSF48264">
    <property type="entry name" value="Cytochrome P450"/>
    <property type="match status" value="1"/>
</dbReference>
<dbReference type="Gene3D" id="1.10.630.10">
    <property type="entry name" value="Cytochrome P450"/>
    <property type="match status" value="1"/>
</dbReference>
<dbReference type="EMBL" id="JJOA01000007">
    <property type="protein sequence ID" value="KEA60037.1"/>
    <property type="molecule type" value="Genomic_DNA"/>
</dbReference>